<dbReference type="Proteomes" id="UP001163285">
    <property type="component" value="Chromosome"/>
</dbReference>
<dbReference type="AlphaFoldDB" id="A0AAF0GCV6"/>
<protein>
    <submittedName>
        <fullName evidence="1">Uncharacterized protein</fullName>
    </submittedName>
</protein>
<sequence>MKSITKSLARGFQTSQTTGNFLELASVEINRTVAEFDAIQRDQTMTRAQRSPALFKLRETANSALGKQLSKARSELDTRFNNLDRQADEALKGKLTTVEISQLALQLKAMSITDRMATIQFSADHARAAVLAPPALSGVDDPDAGISSFLRHHEPHLFEQIGQVRADDAAISSMERHVSSGLMALEMATDAKALETVYKPNLDAIDLEPRHGETVADYRKRVGDPIADPAAE</sequence>
<reference evidence="1" key="1">
    <citation type="submission" date="2023-04" db="EMBL/GenBank/DDBJ databases">
        <title>Whole Genome Sequence of Multi-drug resistant Aeromonas caviae as a gut pathogen in newborn.</title>
        <authorList>
            <person name="Jadhav S.V."/>
            <person name="Saroj S.D."/>
            <person name="Saha U.B."/>
            <person name="Sen S."/>
            <person name="Kher A."/>
        </authorList>
    </citation>
    <scope>NUCLEOTIDE SEQUENCE</scope>
    <source>
        <strain evidence="1">SVJ23</strain>
    </source>
</reference>
<dbReference type="RefSeq" id="WP_125117469.1">
    <property type="nucleotide sequence ID" value="NZ_AP019195.1"/>
</dbReference>
<proteinExistence type="predicted"/>
<gene>
    <name evidence="1" type="ORF">OJY61_24305</name>
</gene>
<evidence type="ECO:0000313" key="2">
    <source>
        <dbReference type="Proteomes" id="UP001163285"/>
    </source>
</evidence>
<evidence type="ECO:0000313" key="1">
    <source>
        <dbReference type="EMBL" id="WGC85876.1"/>
    </source>
</evidence>
<organism evidence="1 2">
    <name type="scientific">Aeromonas caviae</name>
    <name type="common">Aeromonas punctata</name>
    <dbReference type="NCBI Taxonomy" id="648"/>
    <lineage>
        <taxon>Bacteria</taxon>
        <taxon>Pseudomonadati</taxon>
        <taxon>Pseudomonadota</taxon>
        <taxon>Gammaproteobacteria</taxon>
        <taxon>Aeromonadales</taxon>
        <taxon>Aeromonadaceae</taxon>
        <taxon>Aeromonas</taxon>
    </lineage>
</organism>
<accession>A0AAF0GCV6</accession>
<dbReference type="EMBL" id="CP110176">
    <property type="protein sequence ID" value="WGC85876.1"/>
    <property type="molecule type" value="Genomic_DNA"/>
</dbReference>
<name>A0AAF0GCV6_AERCA</name>